<dbReference type="InterPro" id="IPR013149">
    <property type="entry name" value="ADH-like_C"/>
</dbReference>
<evidence type="ECO:0000256" key="11">
    <source>
        <dbReference type="RuleBase" id="RU361277"/>
    </source>
</evidence>
<comment type="caution">
    <text evidence="14">The sequence shown here is derived from an EMBL/GenBank/DDBJ whole genome shotgun (WGS) entry which is preliminary data.</text>
</comment>
<dbReference type="InterPro" id="IPR002328">
    <property type="entry name" value="ADH_Zn_CS"/>
</dbReference>
<evidence type="ECO:0000313" key="14">
    <source>
        <dbReference type="EMBL" id="KAF2257822.1"/>
    </source>
</evidence>
<dbReference type="Gene3D" id="3.40.50.720">
    <property type="entry name" value="NAD(P)-binding Rossmann-like Domain"/>
    <property type="match status" value="1"/>
</dbReference>
<evidence type="ECO:0000256" key="5">
    <source>
        <dbReference type="ARBA" id="ARBA00022723"/>
    </source>
</evidence>
<dbReference type="Pfam" id="PF08240">
    <property type="entry name" value="ADH_N"/>
    <property type="match status" value="1"/>
</dbReference>
<sequence>MSLDYKFEGWLGHDPSSAKGKMQWGFFEPKEWEETDVDIKISHCGICGTDLHNLRSGWGPTIYPCCVGHEIVGNAIRVGSKVEGIHIGDRVGVGAQCDSCCERDCEECSSGNENYCPRKWIGTYNAIHKNGGKSYGGYATYNRSPSRFVFKIPDAIESKHAAPMLCAGITTYAPLKRNNCGPGTKVGIIGFGGLGHFGLMWAKALGAEVTVISRKSDKKDDAFEMGATKFIATAEEENWAIRNAGSLNMIFSILSSSKLPYPEYLSLLCKDGTFIQFGVPEDGPLTIPAISLVMKRVKMTGSLIGSPSEIREMLQFAAENVIKPWVKELPMKDANQAIVDMTDGKARYRYVLVN</sequence>
<dbReference type="EMBL" id="ML986838">
    <property type="protein sequence ID" value="KAF2257822.1"/>
    <property type="molecule type" value="Genomic_DNA"/>
</dbReference>
<evidence type="ECO:0000313" key="15">
    <source>
        <dbReference type="Proteomes" id="UP000800093"/>
    </source>
</evidence>
<evidence type="ECO:0000256" key="8">
    <source>
        <dbReference type="ARBA" id="ARBA00023002"/>
    </source>
</evidence>
<dbReference type="InterPro" id="IPR036291">
    <property type="entry name" value="NAD(P)-bd_dom_sf"/>
</dbReference>
<dbReference type="SUPFAM" id="SSF50129">
    <property type="entry name" value="GroES-like"/>
    <property type="match status" value="1"/>
</dbReference>
<keyword evidence="5 11" id="KW-0479">Metal-binding</keyword>
<dbReference type="PROSITE" id="PS00059">
    <property type="entry name" value="ADH_ZINC"/>
    <property type="match status" value="1"/>
</dbReference>
<evidence type="ECO:0000256" key="4">
    <source>
        <dbReference type="ARBA" id="ARBA00022553"/>
    </source>
</evidence>
<keyword evidence="15" id="KW-1185">Reference proteome</keyword>
<protein>
    <recommendedName>
        <fullName evidence="9">alcohol dehydrogenase (NADP(+))</fullName>
        <ecNumber evidence="9">1.1.1.2</ecNumber>
    </recommendedName>
</protein>
<reference evidence="15" key="1">
    <citation type="journal article" date="2020" name="Stud. Mycol.">
        <title>101 Dothideomycetes genomes: A test case for predicting lifestyles and emergence of pathogens.</title>
        <authorList>
            <person name="Haridas S."/>
            <person name="Albert R."/>
            <person name="Binder M."/>
            <person name="Bloem J."/>
            <person name="LaButti K."/>
            <person name="Salamov A."/>
            <person name="Andreopoulos B."/>
            <person name="Baker S."/>
            <person name="Barry K."/>
            <person name="Bills G."/>
            <person name="Bluhm B."/>
            <person name="Cannon C."/>
            <person name="Castanera R."/>
            <person name="Culley D."/>
            <person name="Daum C."/>
            <person name="Ezra D."/>
            <person name="Gonzalez J."/>
            <person name="Henrissat B."/>
            <person name="Kuo A."/>
            <person name="Liang C."/>
            <person name="Lipzen A."/>
            <person name="Lutzoni F."/>
            <person name="Magnuson J."/>
            <person name="Mondo S."/>
            <person name="Nolan M."/>
            <person name="Ohm R."/>
            <person name="Pangilinan J."/>
            <person name="Park H.-J."/>
            <person name="Ramirez L."/>
            <person name="Alfaro M."/>
            <person name="Sun H."/>
            <person name="Tritt A."/>
            <person name="Yoshinaga Y."/>
            <person name="Zwiers L.-H."/>
            <person name="Turgeon B."/>
            <person name="Goodwin S."/>
            <person name="Spatafora J."/>
            <person name="Crous P."/>
            <person name="Grigoriev I."/>
        </authorList>
    </citation>
    <scope>NUCLEOTIDE SEQUENCE [LARGE SCALE GENOMIC DNA]</scope>
    <source>
        <strain evidence="15">CBS 304.66</strain>
    </source>
</reference>
<dbReference type="OrthoDB" id="1879366at2759"/>
<proteinExistence type="inferred from homology"/>
<dbReference type="GO" id="GO:0008270">
    <property type="term" value="F:zinc ion binding"/>
    <property type="evidence" value="ECO:0007669"/>
    <property type="project" value="InterPro"/>
</dbReference>
<dbReference type="InterPro" id="IPR047109">
    <property type="entry name" value="CAD-like"/>
</dbReference>
<evidence type="ECO:0000259" key="13">
    <source>
        <dbReference type="Pfam" id="PF08240"/>
    </source>
</evidence>
<keyword evidence="8" id="KW-0560">Oxidoreductase</keyword>
<dbReference type="Pfam" id="PF00107">
    <property type="entry name" value="ADH_zinc_N"/>
    <property type="match status" value="1"/>
</dbReference>
<evidence type="ECO:0000256" key="3">
    <source>
        <dbReference type="ARBA" id="ARBA00011738"/>
    </source>
</evidence>
<dbReference type="FunFam" id="3.40.50.720:FF:000158">
    <property type="entry name" value="Zinc-binding alcohol dehydrogenase"/>
    <property type="match status" value="1"/>
</dbReference>
<dbReference type="SUPFAM" id="SSF51735">
    <property type="entry name" value="NAD(P)-binding Rossmann-fold domains"/>
    <property type="match status" value="1"/>
</dbReference>
<evidence type="ECO:0000256" key="2">
    <source>
        <dbReference type="ARBA" id="ARBA00008072"/>
    </source>
</evidence>
<evidence type="ECO:0000256" key="1">
    <source>
        <dbReference type="ARBA" id="ARBA00001947"/>
    </source>
</evidence>
<evidence type="ECO:0000259" key="12">
    <source>
        <dbReference type="Pfam" id="PF00107"/>
    </source>
</evidence>
<dbReference type="PANTHER" id="PTHR42683">
    <property type="entry name" value="ALDEHYDE REDUCTASE"/>
    <property type="match status" value="1"/>
</dbReference>
<dbReference type="CDD" id="cd05283">
    <property type="entry name" value="CAD1"/>
    <property type="match status" value="1"/>
</dbReference>
<dbReference type="InterPro" id="IPR013154">
    <property type="entry name" value="ADH-like_N"/>
</dbReference>
<feature type="domain" description="Alcohol dehydrogenase-like C-terminal" evidence="12">
    <location>
        <begin position="193"/>
        <end position="318"/>
    </location>
</feature>
<keyword evidence="7" id="KW-0521">NADP</keyword>
<gene>
    <name evidence="14" type="ORF">CC78DRAFT_598492</name>
</gene>
<comment type="cofactor">
    <cofactor evidence="1 11">
        <name>Zn(2+)</name>
        <dbReference type="ChEBI" id="CHEBI:29105"/>
    </cofactor>
</comment>
<dbReference type="GO" id="GO:0008106">
    <property type="term" value="F:alcohol dehydrogenase (NADP+) activity"/>
    <property type="evidence" value="ECO:0007669"/>
    <property type="project" value="UniProtKB-EC"/>
</dbReference>
<comment type="subunit">
    <text evidence="3">Homodimer.</text>
</comment>
<dbReference type="Proteomes" id="UP000800093">
    <property type="component" value="Unassembled WGS sequence"/>
</dbReference>
<evidence type="ECO:0000256" key="10">
    <source>
        <dbReference type="ARBA" id="ARBA00050997"/>
    </source>
</evidence>
<comment type="catalytic activity">
    <reaction evidence="10">
        <text>a primary alcohol + NADP(+) = an aldehyde + NADPH + H(+)</text>
        <dbReference type="Rhea" id="RHEA:15937"/>
        <dbReference type="ChEBI" id="CHEBI:15378"/>
        <dbReference type="ChEBI" id="CHEBI:15734"/>
        <dbReference type="ChEBI" id="CHEBI:17478"/>
        <dbReference type="ChEBI" id="CHEBI:57783"/>
        <dbReference type="ChEBI" id="CHEBI:58349"/>
        <dbReference type="EC" id="1.1.1.2"/>
    </reaction>
    <physiologicalReaction direction="left-to-right" evidence="10">
        <dbReference type="Rhea" id="RHEA:15938"/>
    </physiologicalReaction>
    <physiologicalReaction direction="right-to-left" evidence="10">
        <dbReference type="Rhea" id="RHEA:15939"/>
    </physiologicalReaction>
</comment>
<dbReference type="InterPro" id="IPR011032">
    <property type="entry name" value="GroES-like_sf"/>
</dbReference>
<dbReference type="EC" id="1.1.1.2" evidence="9"/>
<dbReference type="GO" id="GO:0006066">
    <property type="term" value="P:alcohol metabolic process"/>
    <property type="evidence" value="ECO:0007669"/>
    <property type="project" value="UniProtKB-ARBA"/>
</dbReference>
<keyword evidence="4" id="KW-0597">Phosphoprotein</keyword>
<organism evidence="14 15">
    <name type="scientific">Lojkania enalia</name>
    <dbReference type="NCBI Taxonomy" id="147567"/>
    <lineage>
        <taxon>Eukaryota</taxon>
        <taxon>Fungi</taxon>
        <taxon>Dikarya</taxon>
        <taxon>Ascomycota</taxon>
        <taxon>Pezizomycotina</taxon>
        <taxon>Dothideomycetes</taxon>
        <taxon>Pleosporomycetidae</taxon>
        <taxon>Pleosporales</taxon>
        <taxon>Pleosporales incertae sedis</taxon>
        <taxon>Lojkania</taxon>
    </lineage>
</organism>
<dbReference type="AlphaFoldDB" id="A0A9P4JY31"/>
<evidence type="ECO:0000256" key="7">
    <source>
        <dbReference type="ARBA" id="ARBA00022857"/>
    </source>
</evidence>
<accession>A0A9P4JY31</accession>
<comment type="similarity">
    <text evidence="2 11">Belongs to the zinc-containing alcohol dehydrogenase family.</text>
</comment>
<name>A0A9P4JY31_9PLEO</name>
<keyword evidence="6 11" id="KW-0862">Zinc</keyword>
<feature type="domain" description="Alcohol dehydrogenase-like N-terminal" evidence="13">
    <location>
        <begin position="34"/>
        <end position="154"/>
    </location>
</feature>
<dbReference type="Gene3D" id="3.90.180.10">
    <property type="entry name" value="Medium-chain alcohol dehydrogenases, catalytic domain"/>
    <property type="match status" value="1"/>
</dbReference>
<evidence type="ECO:0000256" key="9">
    <source>
        <dbReference type="ARBA" id="ARBA00024074"/>
    </source>
</evidence>
<evidence type="ECO:0000256" key="6">
    <source>
        <dbReference type="ARBA" id="ARBA00022833"/>
    </source>
</evidence>